<accession>A0A3Q0KS25</accession>
<proteinExistence type="predicted"/>
<organism evidence="1 2">
    <name type="scientific">Schistosoma mansoni</name>
    <name type="common">Blood fluke</name>
    <dbReference type="NCBI Taxonomy" id="6183"/>
    <lineage>
        <taxon>Eukaryota</taxon>
        <taxon>Metazoa</taxon>
        <taxon>Spiralia</taxon>
        <taxon>Lophotrochozoa</taxon>
        <taxon>Platyhelminthes</taxon>
        <taxon>Trematoda</taxon>
        <taxon>Digenea</taxon>
        <taxon>Strigeidida</taxon>
        <taxon>Schistosomatoidea</taxon>
        <taxon>Schistosomatidae</taxon>
        <taxon>Schistosoma</taxon>
    </lineage>
</organism>
<dbReference type="InParanoid" id="A0A3Q0KS25"/>
<evidence type="ECO:0000313" key="1">
    <source>
        <dbReference type="Proteomes" id="UP000008854"/>
    </source>
</evidence>
<protein>
    <submittedName>
        <fullName evidence="2">AMIN domain-containing protein</fullName>
    </submittedName>
</protein>
<evidence type="ECO:0000313" key="2">
    <source>
        <dbReference type="WBParaSite" id="Smp_165590.1"/>
    </source>
</evidence>
<dbReference type="WBParaSite" id="Smp_165590.1">
    <property type="protein sequence ID" value="Smp_165590.1"/>
    <property type="gene ID" value="Smp_165590"/>
</dbReference>
<sequence length="146" mass="17631">MSYENIIFENDSYRYSLHYHYSMRIHLNQYQPAFNDSYRNFNFSYFVKPKFSFRFYDSLINEVYIYYHGRIRLTREGDDYFGDIEHFAQKIRRSETVVFNEKELLAVKRNFLITVKDTDVPAKMTSVIQPNGKITLYFDNVSCTIS</sequence>
<reference evidence="2" key="2">
    <citation type="submission" date="2018-12" db="UniProtKB">
        <authorList>
            <consortium name="WormBaseParasite"/>
        </authorList>
    </citation>
    <scope>IDENTIFICATION</scope>
    <source>
        <strain evidence="2">Puerto Rican</strain>
    </source>
</reference>
<dbReference type="Proteomes" id="UP000008854">
    <property type="component" value="Unassembled WGS sequence"/>
</dbReference>
<name>A0A3Q0KS25_SCHMA</name>
<reference evidence="1" key="1">
    <citation type="journal article" date="2012" name="PLoS Negl. Trop. Dis.">
        <title>A systematically improved high quality genome and transcriptome of the human blood fluke Schistosoma mansoni.</title>
        <authorList>
            <person name="Protasio A.V."/>
            <person name="Tsai I.J."/>
            <person name="Babbage A."/>
            <person name="Nichol S."/>
            <person name="Hunt M."/>
            <person name="Aslett M.A."/>
            <person name="De Silva N."/>
            <person name="Velarde G.S."/>
            <person name="Anderson T.J."/>
            <person name="Clark R.C."/>
            <person name="Davidson C."/>
            <person name="Dillon G.P."/>
            <person name="Holroyd N.E."/>
            <person name="LoVerde P.T."/>
            <person name="Lloyd C."/>
            <person name="McQuillan J."/>
            <person name="Oliveira G."/>
            <person name="Otto T.D."/>
            <person name="Parker-Manuel S.J."/>
            <person name="Quail M.A."/>
            <person name="Wilson R.A."/>
            <person name="Zerlotini A."/>
            <person name="Dunne D.W."/>
            <person name="Berriman M."/>
        </authorList>
    </citation>
    <scope>NUCLEOTIDE SEQUENCE [LARGE SCALE GENOMIC DNA]</scope>
    <source>
        <strain evidence="1">Puerto Rican</strain>
    </source>
</reference>
<keyword evidence="1" id="KW-1185">Reference proteome</keyword>
<dbReference type="AlphaFoldDB" id="A0A3Q0KS25"/>